<organism evidence="2 3">
    <name type="scientific">Plakobranchus ocellatus</name>
    <dbReference type="NCBI Taxonomy" id="259542"/>
    <lineage>
        <taxon>Eukaryota</taxon>
        <taxon>Metazoa</taxon>
        <taxon>Spiralia</taxon>
        <taxon>Lophotrochozoa</taxon>
        <taxon>Mollusca</taxon>
        <taxon>Gastropoda</taxon>
        <taxon>Heterobranchia</taxon>
        <taxon>Euthyneura</taxon>
        <taxon>Panpulmonata</taxon>
        <taxon>Sacoglossa</taxon>
        <taxon>Placobranchoidea</taxon>
        <taxon>Plakobranchidae</taxon>
        <taxon>Plakobranchus</taxon>
    </lineage>
</organism>
<dbReference type="PANTHER" id="PTHR31635">
    <property type="entry name" value="REVERSE TRANSCRIPTASE DOMAIN-CONTAINING PROTEIN-RELATED"/>
    <property type="match status" value="1"/>
</dbReference>
<dbReference type="SUPFAM" id="SSF56672">
    <property type="entry name" value="DNA/RNA polymerases"/>
    <property type="match status" value="1"/>
</dbReference>
<dbReference type="AlphaFoldDB" id="A0AAV3ZAP9"/>
<keyword evidence="2" id="KW-0695">RNA-directed DNA polymerase</keyword>
<dbReference type="EMBL" id="BLXT01002238">
    <property type="protein sequence ID" value="GFN92326.1"/>
    <property type="molecule type" value="Genomic_DNA"/>
</dbReference>
<dbReference type="Pfam" id="PF00078">
    <property type="entry name" value="RVT_1"/>
    <property type="match status" value="1"/>
</dbReference>
<protein>
    <submittedName>
        <fullName evidence="2">LINE-1 reverse transcriptase homolog</fullName>
    </submittedName>
</protein>
<evidence type="ECO:0000259" key="1">
    <source>
        <dbReference type="Pfam" id="PF00078"/>
    </source>
</evidence>
<proteinExistence type="predicted"/>
<gene>
    <name evidence="2" type="ORF">PoB_001883200</name>
</gene>
<sequence length="249" mass="28414">MKYMYSKVPRLNAEQIDVNEEDFSEGNILAALKIMKNGSAPGPDGIPVEFYKVFWLDIKEIFMEALFYSRAQNKLCLSQRQGTITLVHKGKELHRNLFTNWRPICLTNADYKIISKATDLRLTKVLPDIIHENQTGFIKGRNTSTTIKKINDAVEWVNSKINYSEAIALSVDYSKAFDTMSTSLITHALQLYGFGENFTRWIKIILADRKANIKNESSYSEFFTLERGVRQGCPVSPMLFIIAVELLAI</sequence>
<keyword evidence="3" id="KW-1185">Reference proteome</keyword>
<dbReference type="GO" id="GO:0003964">
    <property type="term" value="F:RNA-directed DNA polymerase activity"/>
    <property type="evidence" value="ECO:0007669"/>
    <property type="project" value="UniProtKB-KW"/>
</dbReference>
<keyword evidence="2" id="KW-0548">Nucleotidyltransferase</keyword>
<dbReference type="CDD" id="cd01650">
    <property type="entry name" value="RT_nLTR_like"/>
    <property type="match status" value="1"/>
</dbReference>
<name>A0AAV3ZAP9_9GAST</name>
<accession>A0AAV3ZAP9</accession>
<dbReference type="PANTHER" id="PTHR31635:SF196">
    <property type="entry name" value="REVERSE TRANSCRIPTASE DOMAIN-CONTAINING PROTEIN-RELATED"/>
    <property type="match status" value="1"/>
</dbReference>
<dbReference type="Proteomes" id="UP000735302">
    <property type="component" value="Unassembled WGS sequence"/>
</dbReference>
<comment type="caution">
    <text evidence="2">The sequence shown here is derived from an EMBL/GenBank/DDBJ whole genome shotgun (WGS) entry which is preliminary data.</text>
</comment>
<feature type="domain" description="Reverse transcriptase" evidence="1">
    <location>
        <begin position="98"/>
        <end position="245"/>
    </location>
</feature>
<evidence type="ECO:0000313" key="2">
    <source>
        <dbReference type="EMBL" id="GFN92326.1"/>
    </source>
</evidence>
<keyword evidence="2" id="KW-0808">Transferase</keyword>
<dbReference type="InterPro" id="IPR043502">
    <property type="entry name" value="DNA/RNA_pol_sf"/>
</dbReference>
<reference evidence="2 3" key="1">
    <citation type="journal article" date="2021" name="Elife">
        <title>Chloroplast acquisition without the gene transfer in kleptoplastic sea slugs, Plakobranchus ocellatus.</title>
        <authorList>
            <person name="Maeda T."/>
            <person name="Takahashi S."/>
            <person name="Yoshida T."/>
            <person name="Shimamura S."/>
            <person name="Takaki Y."/>
            <person name="Nagai Y."/>
            <person name="Toyoda A."/>
            <person name="Suzuki Y."/>
            <person name="Arimoto A."/>
            <person name="Ishii H."/>
            <person name="Satoh N."/>
            <person name="Nishiyama T."/>
            <person name="Hasebe M."/>
            <person name="Maruyama T."/>
            <person name="Minagawa J."/>
            <person name="Obokata J."/>
            <person name="Shigenobu S."/>
        </authorList>
    </citation>
    <scope>NUCLEOTIDE SEQUENCE [LARGE SCALE GENOMIC DNA]</scope>
</reference>
<dbReference type="InterPro" id="IPR000477">
    <property type="entry name" value="RT_dom"/>
</dbReference>
<evidence type="ECO:0000313" key="3">
    <source>
        <dbReference type="Proteomes" id="UP000735302"/>
    </source>
</evidence>